<name>A0A286UCG7_9AGAM</name>
<evidence type="ECO:0000313" key="1">
    <source>
        <dbReference type="EMBL" id="PAV17256.1"/>
    </source>
</evidence>
<comment type="caution">
    <text evidence="1">The sequence shown here is derived from an EMBL/GenBank/DDBJ whole genome shotgun (WGS) entry which is preliminary data.</text>
</comment>
<proteinExistence type="predicted"/>
<accession>A0A286UCG7</accession>
<organism evidence="1 2">
    <name type="scientific">Pyrrhoderma noxium</name>
    <dbReference type="NCBI Taxonomy" id="2282107"/>
    <lineage>
        <taxon>Eukaryota</taxon>
        <taxon>Fungi</taxon>
        <taxon>Dikarya</taxon>
        <taxon>Basidiomycota</taxon>
        <taxon>Agaricomycotina</taxon>
        <taxon>Agaricomycetes</taxon>
        <taxon>Hymenochaetales</taxon>
        <taxon>Hymenochaetaceae</taxon>
        <taxon>Pyrrhoderma</taxon>
    </lineage>
</organism>
<protein>
    <submittedName>
        <fullName evidence="1">Uncharacterized protein</fullName>
    </submittedName>
</protein>
<dbReference type="EMBL" id="NBII01000007">
    <property type="protein sequence ID" value="PAV17256.1"/>
    <property type="molecule type" value="Genomic_DNA"/>
</dbReference>
<keyword evidence="2" id="KW-1185">Reference proteome</keyword>
<reference evidence="1 2" key="1">
    <citation type="journal article" date="2017" name="Mol. Ecol.">
        <title>Comparative and population genomic landscape of Phellinus noxius: A hypervariable fungus causing root rot in trees.</title>
        <authorList>
            <person name="Chung C.L."/>
            <person name="Lee T.J."/>
            <person name="Akiba M."/>
            <person name="Lee H.H."/>
            <person name="Kuo T.H."/>
            <person name="Liu D."/>
            <person name="Ke H.M."/>
            <person name="Yokoi T."/>
            <person name="Roa M.B."/>
            <person name="Lu M.J."/>
            <person name="Chang Y.Y."/>
            <person name="Ann P.J."/>
            <person name="Tsai J.N."/>
            <person name="Chen C.Y."/>
            <person name="Tzean S.S."/>
            <person name="Ota Y."/>
            <person name="Hattori T."/>
            <person name="Sahashi N."/>
            <person name="Liou R.F."/>
            <person name="Kikuchi T."/>
            <person name="Tsai I.J."/>
        </authorList>
    </citation>
    <scope>NUCLEOTIDE SEQUENCE [LARGE SCALE GENOMIC DNA]</scope>
    <source>
        <strain evidence="1 2">FFPRI411160</strain>
    </source>
</reference>
<dbReference type="AlphaFoldDB" id="A0A286UCG7"/>
<dbReference type="Proteomes" id="UP000217199">
    <property type="component" value="Unassembled WGS sequence"/>
</dbReference>
<gene>
    <name evidence="1" type="ORF">PNOK_0732000</name>
</gene>
<dbReference type="InParanoid" id="A0A286UCG7"/>
<evidence type="ECO:0000313" key="2">
    <source>
        <dbReference type="Proteomes" id="UP000217199"/>
    </source>
</evidence>
<sequence>MRLCSSLPCFLDSRNSPPIAPRQEDPLQLPLIHTQLLFRDVILMSGHTVEQSGKIVQLGQSFSGVSTSRRDSSFSASLSSRTLGRLIPPVIDYLPPLAPTSDSFSVEDKRSELIRESLIEFKQVNRENSALLLPHNPTRDVPGGRALKYSKKSFVDSGDILPERDLRRIAFDSP</sequence>